<dbReference type="PANTHER" id="PTHR15394">
    <property type="entry name" value="SERINE HYDROLASE RBBP9"/>
    <property type="match status" value="1"/>
</dbReference>
<evidence type="ECO:0008006" key="3">
    <source>
        <dbReference type="Google" id="ProtNLM"/>
    </source>
</evidence>
<evidence type="ECO:0000313" key="2">
    <source>
        <dbReference type="Proteomes" id="UP000179264"/>
    </source>
</evidence>
<comment type="caution">
    <text evidence="1">The sequence shown here is derived from an EMBL/GenBank/DDBJ whole genome shotgun (WGS) entry which is preliminary data.</text>
</comment>
<dbReference type="Proteomes" id="UP000179264">
    <property type="component" value="Unassembled WGS sequence"/>
</dbReference>
<reference evidence="1 2" key="1">
    <citation type="journal article" date="2016" name="Nat. Commun.">
        <title>Thousands of microbial genomes shed light on interconnected biogeochemical processes in an aquifer system.</title>
        <authorList>
            <person name="Anantharaman K."/>
            <person name="Brown C.T."/>
            <person name="Hug L.A."/>
            <person name="Sharon I."/>
            <person name="Castelle C.J."/>
            <person name="Probst A.J."/>
            <person name="Thomas B.C."/>
            <person name="Singh A."/>
            <person name="Wilkins M.J."/>
            <person name="Karaoz U."/>
            <person name="Brodie E.L."/>
            <person name="Williams K.H."/>
            <person name="Hubbard S.S."/>
            <person name="Banfield J.F."/>
        </authorList>
    </citation>
    <scope>NUCLEOTIDE SEQUENCE [LARGE SCALE GENOMIC DNA]</scope>
</reference>
<dbReference type="GO" id="GO:0016787">
    <property type="term" value="F:hydrolase activity"/>
    <property type="evidence" value="ECO:0007669"/>
    <property type="project" value="InterPro"/>
</dbReference>
<dbReference type="Pfam" id="PF06821">
    <property type="entry name" value="Ser_hydrolase"/>
    <property type="match status" value="1"/>
</dbReference>
<accession>A0A1G2T8K8</accession>
<dbReference type="AlphaFoldDB" id="A0A1G2T8K8"/>
<dbReference type="SUPFAM" id="SSF53474">
    <property type="entry name" value="alpha/beta-Hydrolases"/>
    <property type="match status" value="1"/>
</dbReference>
<evidence type="ECO:0000313" key="1">
    <source>
        <dbReference type="EMBL" id="OHA93616.1"/>
    </source>
</evidence>
<proteinExistence type="predicted"/>
<organism evidence="1 2">
    <name type="scientific">Candidatus Zambryskibacteria bacterium RIFCSPHIGHO2_02_38_10.5</name>
    <dbReference type="NCBI Taxonomy" id="1802742"/>
    <lineage>
        <taxon>Bacteria</taxon>
        <taxon>Candidatus Zambryskiibacteriota</taxon>
    </lineage>
</organism>
<protein>
    <recommendedName>
        <fullName evidence="3">AB hydrolase-1 domain-containing protein</fullName>
    </recommendedName>
</protein>
<dbReference type="InterPro" id="IPR010662">
    <property type="entry name" value="RBBP9/YdeN"/>
</dbReference>
<dbReference type="InterPro" id="IPR029058">
    <property type="entry name" value="AB_hydrolase_fold"/>
</dbReference>
<dbReference type="PANTHER" id="PTHR15394:SF3">
    <property type="entry name" value="SERINE HYDROLASE RBBP9"/>
    <property type="match status" value="1"/>
</dbReference>
<sequence>MKKQVVVIHGGDTFETYEKYLDFLCNYEIDSLDYFKHKGWKSILQEKLGDDFEVIRPQMPNKINAKYLEWRIWFEKLVPLLNPEVILVGHSMGGIFLAKYLSENNFPKKILGTFLVSAPYDAETFEYTLVDFVLPADLKKFEEQGGKIYLYHSTDDDVVPFDNLEKYKKQLPSATARVFEDRGHFNQEDFPELVQDILNIAN</sequence>
<dbReference type="Gene3D" id="3.40.50.1820">
    <property type="entry name" value="alpha/beta hydrolase"/>
    <property type="match status" value="1"/>
</dbReference>
<name>A0A1G2T8K8_9BACT</name>
<dbReference type="EMBL" id="MHVL01000016">
    <property type="protein sequence ID" value="OHA93616.1"/>
    <property type="molecule type" value="Genomic_DNA"/>
</dbReference>
<gene>
    <name evidence="1" type="ORF">A2W58_01675</name>
</gene>